<feature type="domain" description="SnoaL-like" evidence="1">
    <location>
        <begin position="13"/>
        <end position="129"/>
    </location>
</feature>
<dbReference type="InterPro" id="IPR037401">
    <property type="entry name" value="SnoaL-like"/>
</dbReference>
<dbReference type="InterPro" id="IPR011944">
    <property type="entry name" value="Steroid_delta5-4_isomerase"/>
</dbReference>
<sequence length="156" mass="17688">MFQQTYTSNPEDIVVLFVQAFNDRDAVALANLFVEDAEFVNVVGLWWHNRQAIWKAHDYGLKTIFNQSIVELRKVKIKLVTPEVALVQARMKLTGQTAHADITQPQSRQNVISFVAYRQSLGWVAVSAHNTDIIPGKETNIVDESGNITSVDYREQ</sequence>
<dbReference type="OrthoDB" id="979496at2"/>
<dbReference type="Pfam" id="PF13474">
    <property type="entry name" value="SnoaL_3"/>
    <property type="match status" value="1"/>
</dbReference>
<reference evidence="2 3" key="1">
    <citation type="submission" date="2007-01" db="EMBL/GenBank/DDBJ databases">
        <authorList>
            <person name="Haygood M."/>
            <person name="Podell S."/>
            <person name="Anderson C."/>
            <person name="Hopkinson B."/>
            <person name="Roe K."/>
            <person name="Barbeau K."/>
            <person name="Gaasterland T."/>
            <person name="Ferriera S."/>
            <person name="Johnson J."/>
            <person name="Kravitz S."/>
            <person name="Beeson K."/>
            <person name="Sutton G."/>
            <person name="Rogers Y.-H."/>
            <person name="Friedman R."/>
            <person name="Frazier M."/>
            <person name="Venter J.C."/>
        </authorList>
    </citation>
    <scope>NUCLEOTIDE SEQUENCE [LARGE SCALE GENOMIC DNA]</scope>
    <source>
        <strain evidence="2 3">ATCC 23134</strain>
    </source>
</reference>
<comment type="caution">
    <text evidence="2">The sequence shown here is derived from an EMBL/GenBank/DDBJ whole genome shotgun (WGS) entry which is preliminary data.</text>
</comment>
<dbReference type="eggNOG" id="COG4319">
    <property type="taxonomic scope" value="Bacteria"/>
</dbReference>
<dbReference type="NCBIfam" id="TIGR02246">
    <property type="entry name" value="SgcJ/EcaC family oxidoreductase"/>
    <property type="match status" value="1"/>
</dbReference>
<dbReference type="AlphaFoldDB" id="A1ZZF3"/>
<dbReference type="SUPFAM" id="SSF54427">
    <property type="entry name" value="NTF2-like"/>
    <property type="match status" value="1"/>
</dbReference>
<name>A1ZZF3_MICM2</name>
<dbReference type="Gene3D" id="3.10.450.50">
    <property type="match status" value="1"/>
</dbReference>
<keyword evidence="3" id="KW-1185">Reference proteome</keyword>
<dbReference type="InterPro" id="IPR032710">
    <property type="entry name" value="NTF2-like_dom_sf"/>
</dbReference>
<dbReference type="Proteomes" id="UP000004095">
    <property type="component" value="Unassembled WGS sequence"/>
</dbReference>
<dbReference type="EMBL" id="AAWS01000076">
    <property type="protein sequence ID" value="EAY24252.1"/>
    <property type="molecule type" value="Genomic_DNA"/>
</dbReference>
<evidence type="ECO:0000313" key="3">
    <source>
        <dbReference type="Proteomes" id="UP000004095"/>
    </source>
</evidence>
<organism evidence="2 3">
    <name type="scientific">Microscilla marina ATCC 23134</name>
    <dbReference type="NCBI Taxonomy" id="313606"/>
    <lineage>
        <taxon>Bacteria</taxon>
        <taxon>Pseudomonadati</taxon>
        <taxon>Bacteroidota</taxon>
        <taxon>Cytophagia</taxon>
        <taxon>Cytophagales</taxon>
        <taxon>Microscillaceae</taxon>
        <taxon>Microscilla</taxon>
    </lineage>
</organism>
<evidence type="ECO:0000313" key="2">
    <source>
        <dbReference type="EMBL" id="EAY24252.1"/>
    </source>
</evidence>
<gene>
    <name evidence="2" type="ORF">M23134_06354</name>
</gene>
<protein>
    <recommendedName>
        <fullName evidence="1">SnoaL-like domain-containing protein</fullName>
    </recommendedName>
</protein>
<proteinExistence type="predicted"/>
<accession>A1ZZF3</accession>
<evidence type="ECO:0000259" key="1">
    <source>
        <dbReference type="Pfam" id="PF13474"/>
    </source>
</evidence>